<dbReference type="Proteomes" id="UP000245607">
    <property type="component" value="Unassembled WGS sequence"/>
</dbReference>
<dbReference type="AlphaFoldDB" id="A0A089QEJ1"/>
<evidence type="ECO:0000313" key="20">
    <source>
        <dbReference type="Proteomes" id="UP000192638"/>
    </source>
</evidence>
<reference evidence="8 26" key="10">
    <citation type="journal article" date="2020" name="Food Funct.">
        <title>Screening of Lactobacillus salivarius strains from the feces of Chinese populations and the evaluation of their effects against intestinal inflammation in mice.</title>
        <authorList>
            <person name="Zhai Q."/>
            <person name="Shen X."/>
            <person name="Cen S."/>
            <person name="Zhang C."/>
            <person name="Tian F."/>
            <person name="Zhao J."/>
            <person name="Zhang H."/>
            <person name="Xue Y."/>
            <person name="Chen W."/>
        </authorList>
    </citation>
    <scope>NUCLEOTIDE SEQUENCE [LARGE SCALE GENOMIC DNA]</scope>
    <source>
        <strain evidence="8 26">FYNDL5_1.scaf</strain>
    </source>
</reference>
<dbReference type="Proteomes" id="UP000192638">
    <property type="component" value="Unassembled WGS sequence"/>
</dbReference>
<evidence type="ECO:0000313" key="8">
    <source>
        <dbReference type="EMBL" id="MYY64866.1"/>
    </source>
</evidence>
<dbReference type="Proteomes" id="UP000196255">
    <property type="component" value="Unassembled WGS sequence"/>
</dbReference>
<dbReference type="Proteomes" id="UP001231316">
    <property type="component" value="Chromosome"/>
</dbReference>
<dbReference type="EMBL" id="JARKHV010000003">
    <property type="protein sequence ID" value="MDF4186329.1"/>
    <property type="molecule type" value="Genomic_DNA"/>
</dbReference>
<dbReference type="EMBL" id="VSUB01000005">
    <property type="protein sequence ID" value="MYY64866.1"/>
    <property type="molecule type" value="Genomic_DNA"/>
</dbReference>
<dbReference type="Proteomes" id="UP001224533">
    <property type="component" value="Chromosome"/>
</dbReference>
<evidence type="ECO:0000313" key="23">
    <source>
        <dbReference type="Proteomes" id="UP000244552"/>
    </source>
</evidence>
<dbReference type="KEGG" id="lsj:LSJ_1519c"/>
<reference evidence="6" key="16">
    <citation type="submission" date="2023-07" db="EMBL/GenBank/DDBJ databases">
        <title>Complete genome sequence of Ligilactobacillus salivarius SRCM217594 isolated from Gallus gallus domesticus feces.</title>
        <authorList>
            <person name="Yang H.-G."/>
            <person name="Ryu M.-S."/>
            <person name="Ha G.-S."/>
            <person name="Yang H.-J."/>
            <person name="Jeong D.-Y."/>
        </authorList>
    </citation>
    <scope>NUCLEOTIDE SEQUENCE</scope>
    <source>
        <strain evidence="6">SRCM217594</strain>
    </source>
</reference>
<dbReference type="RefSeq" id="WP_003701248.1">
    <property type="nucleotide sequence ID" value="NZ_CANCWC010000001.1"/>
</dbReference>
<reference evidence="4" key="11">
    <citation type="journal article" date="2021" name="PeerJ">
        <title>Extensive microbial diversity within the chicken gut microbiome revealed by metagenomics and culture.</title>
        <authorList>
            <person name="Gilroy R."/>
            <person name="Ravi A."/>
            <person name="Getino M."/>
            <person name="Pursley I."/>
            <person name="Horton D.L."/>
            <person name="Alikhan N.F."/>
            <person name="Baker D."/>
            <person name="Gharbi K."/>
            <person name="Hall N."/>
            <person name="Watson M."/>
            <person name="Adriaenssens E.M."/>
            <person name="Foster-Nyarko E."/>
            <person name="Jarju S."/>
            <person name="Secka A."/>
            <person name="Antonio M."/>
            <person name="Oren A."/>
            <person name="Chaudhuri R.R."/>
            <person name="La Ragione R."/>
            <person name="Hildebrand F."/>
            <person name="Pallen M.J."/>
        </authorList>
    </citation>
    <scope>NUCLEOTIDE SEQUENCE</scope>
    <source>
        <strain evidence="4">CHK189-29639</strain>
    </source>
</reference>
<evidence type="ECO:0000313" key="14">
    <source>
        <dbReference type="EMBL" id="PWG50877.1"/>
    </source>
</evidence>
<sequence>MTFEEVLPELKKGKKAVRTEGWGGSEEYIFVVDNDTLNGEKVNPYLMIRTKEEPALSQFMPTSCDVLADDWKIVE</sequence>
<reference evidence="11" key="6">
    <citation type="journal article" date="2018" name="BMC Genomics">
        <title>Whole genome sequencing and function prediction of 133 gut anaerobes isolated from chicken caecum in pure cultures.</title>
        <authorList>
            <person name="Medvecky M."/>
            <person name="Cejkova D."/>
            <person name="Polansky O."/>
            <person name="Karasova D."/>
            <person name="Kubasova T."/>
            <person name="Cizek A."/>
            <person name="Rychlik I."/>
        </authorList>
    </citation>
    <scope>NUCLEOTIDE SEQUENCE</scope>
    <source>
        <strain evidence="11">An84</strain>
    </source>
</reference>
<evidence type="ECO:0000313" key="25">
    <source>
        <dbReference type="Proteomes" id="UP000437575"/>
    </source>
</evidence>
<gene>
    <name evidence="12" type="ORF">A8C52_05310</name>
    <name evidence="11" type="ORF">B5G36_00365</name>
    <name evidence="10" type="ORF">B6U56_07685</name>
    <name evidence="9" type="ORF">B6U60_07290</name>
    <name evidence="3" type="ORF">BHF65_03825</name>
    <name evidence="14" type="ORF">DB362_08500</name>
    <name evidence="13" type="ORF">DBP89_04250</name>
    <name evidence="8" type="ORF">FYL25_05405</name>
    <name evidence="7" type="ORF">GKC34_04065</name>
    <name evidence="4" type="ORF">K8V06_07235</name>
    <name evidence="2" type="ORF">LSJ_1519c</name>
    <name evidence="15" type="ORF">O2U02_01460</name>
    <name evidence="5" type="ORF">PV940_04660</name>
    <name evidence="16" type="ORF">QFE45_07995</name>
    <name evidence="6" type="ORF">QYC35_01375</name>
</gene>
<dbReference type="EMBL" id="DYVK01000066">
    <property type="protein sequence ID" value="HJG15911.1"/>
    <property type="molecule type" value="Genomic_DNA"/>
</dbReference>
<dbReference type="EMBL" id="NBEB01000063">
    <property type="protein sequence ID" value="OQQ82845.1"/>
    <property type="molecule type" value="Genomic_DNA"/>
</dbReference>
<feature type="domain" description="Thoeris anti-defense 2-like" evidence="1">
    <location>
        <begin position="1"/>
        <end position="74"/>
    </location>
</feature>
<evidence type="ECO:0000313" key="21">
    <source>
        <dbReference type="Proteomes" id="UP000196255"/>
    </source>
</evidence>
<name>A0A089QEJ1_9LACO</name>
<dbReference type="Proteomes" id="UP000437575">
    <property type="component" value="Unassembled WGS sequence"/>
</dbReference>
<evidence type="ECO:0000313" key="26">
    <source>
        <dbReference type="Proteomes" id="UP000471678"/>
    </source>
</evidence>
<dbReference type="Proteomes" id="UP001174888">
    <property type="component" value="Unassembled WGS sequence"/>
</dbReference>
<dbReference type="EMBL" id="NFHF01000001">
    <property type="protein sequence ID" value="OUN19691.1"/>
    <property type="molecule type" value="Genomic_DNA"/>
</dbReference>
<evidence type="ECO:0000313" key="5">
    <source>
        <dbReference type="EMBL" id="MDF4186329.1"/>
    </source>
</evidence>
<reference evidence="3 18" key="3">
    <citation type="submission" date="2016-09" db="EMBL/GenBank/DDBJ databases">
        <title>Complete Genome Sequence of Lactobacillus salivarius Jin.</title>
        <authorList>
            <person name="Jin N."/>
            <person name="Li C."/>
            <person name="Wang M."/>
            <person name="Ren D."/>
            <person name="Di Y."/>
            <person name="Pan R."/>
            <person name="Du S."/>
            <person name="Lu H."/>
            <person name="Li X."/>
            <person name="Tian M."/>
        </authorList>
    </citation>
    <scope>NUCLEOTIDE SEQUENCE [LARGE SCALE GENOMIC DNA]</scope>
    <source>
        <strain evidence="3 18">CICC 23174</strain>
    </source>
</reference>
<dbReference type="EMBL" id="NBEF01000025">
    <property type="protein sequence ID" value="OQQ89717.1"/>
    <property type="molecule type" value="Genomic_DNA"/>
</dbReference>
<dbReference type="Proteomes" id="UP000471678">
    <property type="component" value="Unassembled WGS sequence"/>
</dbReference>
<evidence type="ECO:0000313" key="19">
    <source>
        <dbReference type="Proteomes" id="UP000192575"/>
    </source>
</evidence>
<reference evidence="21" key="5">
    <citation type="submission" date="2017-04" db="EMBL/GenBank/DDBJ databases">
        <title>Function of individual gut microbiota members based on whole genome sequencing of pure cultures obtained from chicken caecum.</title>
        <authorList>
            <person name="Medvecky M."/>
            <person name="Cejkova D."/>
            <person name="Polansky O."/>
            <person name="Karasova D."/>
            <person name="Kubasova T."/>
            <person name="Cizek A."/>
            <person name="Rychlik I."/>
        </authorList>
    </citation>
    <scope>NUCLEOTIDE SEQUENCE [LARGE SCALE GENOMIC DNA]</scope>
    <source>
        <strain evidence="21">An84</strain>
    </source>
</reference>
<dbReference type="Proteomes" id="UP000218139">
    <property type="component" value="Unassembled WGS sequence"/>
</dbReference>
<dbReference type="EMBL" id="CP017107">
    <property type="protein sequence ID" value="AOO73395.1"/>
    <property type="molecule type" value="Genomic_DNA"/>
</dbReference>
<dbReference type="Proteomes" id="UP000759256">
    <property type="component" value="Unassembled WGS sequence"/>
</dbReference>
<reference evidence="16" key="15">
    <citation type="submission" date="2023-04" db="EMBL/GenBank/DDBJ databases">
        <title>Four porcine-derived lactic acid bacteria strains analyses and their evaluation as potential probiotics based on genomics.</title>
        <authorList>
            <person name="Niu D."/>
        </authorList>
    </citation>
    <scope>NUCLEOTIDE SEQUENCE</scope>
    <source>
        <strain evidence="16">ZSA5</strain>
    </source>
</reference>
<dbReference type="Proteomes" id="UP000244552">
    <property type="component" value="Unassembled WGS sequence"/>
</dbReference>
<evidence type="ECO:0000313" key="2">
    <source>
        <dbReference type="EMBL" id="AIR11170.1"/>
    </source>
</evidence>
<reference evidence="14 24" key="8">
    <citation type="submission" date="2018-05" db="EMBL/GenBank/DDBJ databases">
        <title>Lactobacillus salivarius genome sequencing and assembly.</title>
        <authorList>
            <person name="Audisio C."/>
            <person name="Albarracin L."/>
            <person name="Torres M.J."/>
            <person name="Hebert E.M."/>
            <person name="Saavedra L."/>
        </authorList>
    </citation>
    <scope>NUCLEOTIDE SEQUENCE [LARGE SCALE GENOMIC DNA]</scope>
    <source>
        <strain evidence="14 24">A3iob</strain>
    </source>
</reference>
<organism evidence="2 17">
    <name type="scientific">Ligilactobacillus salivarius</name>
    <dbReference type="NCBI Taxonomy" id="1624"/>
    <lineage>
        <taxon>Bacteria</taxon>
        <taxon>Bacillati</taxon>
        <taxon>Bacillota</taxon>
        <taxon>Bacilli</taxon>
        <taxon>Lactobacillales</taxon>
        <taxon>Lactobacillaceae</taxon>
        <taxon>Ligilactobacillus</taxon>
    </lineage>
</organism>
<dbReference type="EMBL" id="WKKZ01000108">
    <property type="protein sequence ID" value="MSE05021.1"/>
    <property type="molecule type" value="Genomic_DNA"/>
</dbReference>
<evidence type="ECO:0000313" key="4">
    <source>
        <dbReference type="EMBL" id="HJG15911.1"/>
    </source>
</evidence>
<dbReference type="EMBL" id="JAUIQT010000001">
    <property type="protein sequence ID" value="MDN4832897.1"/>
    <property type="molecule type" value="Genomic_DNA"/>
</dbReference>
<reference evidence="12 22" key="2">
    <citation type="submission" date="2016-05" db="EMBL/GenBank/DDBJ databases">
        <authorList>
            <person name="Lee J.-Y."/>
            <person name="Kim E.B."/>
            <person name="Choi Y.-J."/>
        </authorList>
    </citation>
    <scope>NUCLEOTIDE SEQUENCE [LARGE SCALE GENOMIC DNA]</scope>
    <source>
        <strain evidence="12 22">KLA006</strain>
    </source>
</reference>
<dbReference type="EMBL" id="QAGV01000003">
    <property type="protein sequence ID" value="PTR96570.1"/>
    <property type="molecule type" value="Genomic_DNA"/>
</dbReference>
<reference evidence="13 23" key="7">
    <citation type="journal article" date="2018" name="Genome Announc.">
        <title>Fifty-Six Draft Genome Sequences of 10 Lactobacillus Species from 22 Commercial Dietary Supplements.</title>
        <authorList>
            <person name="Gangiredla J."/>
            <person name="Barnaba T.J."/>
            <person name="Mammel M.K."/>
            <person name="Lacher D.W."/>
            <person name="Elkins C.A."/>
            <person name="Lampel K.A."/>
            <person name="Whitehouse C.A."/>
            <person name="Tartera C."/>
        </authorList>
    </citation>
    <scope>NUCLEOTIDE SEQUENCE [LARGE SCALE GENOMIC DNA]</scope>
    <source>
        <strain evidence="13 23">DS11_12</strain>
    </source>
</reference>
<evidence type="ECO:0000313" key="3">
    <source>
        <dbReference type="EMBL" id="AOO73395.1"/>
    </source>
</evidence>
<protein>
    <submittedName>
        <fullName evidence="4">DUF2829 domain-containing protein</fullName>
    </submittedName>
</protein>
<reference evidence="15 27" key="13">
    <citation type="submission" date="2022-12" db="EMBL/GenBank/DDBJ databases">
        <title>Assessment of beneficial effects and identification of host adaptation-associated genes of Ligilactobacillus salivarius isolated from Meles meles.</title>
        <authorList>
            <person name="Wang Y."/>
        </authorList>
    </citation>
    <scope>NUCLEOTIDE SEQUENCE [LARGE SCALE GENOMIC DNA]</scope>
    <source>
        <strain evidence="15 27">S35</strain>
    </source>
</reference>
<evidence type="ECO:0000259" key="1">
    <source>
        <dbReference type="Pfam" id="PF11195"/>
    </source>
</evidence>
<evidence type="ECO:0000313" key="15">
    <source>
        <dbReference type="EMBL" id="WHS17923.1"/>
    </source>
</evidence>
<evidence type="ECO:0000313" key="9">
    <source>
        <dbReference type="EMBL" id="OQQ82845.1"/>
    </source>
</evidence>
<dbReference type="Proteomes" id="UP000192575">
    <property type="component" value="Unassembled WGS sequence"/>
</dbReference>
<dbReference type="Pfam" id="PF11195">
    <property type="entry name" value="Tad2-like"/>
    <property type="match status" value="1"/>
</dbReference>
<dbReference type="EMBL" id="CP007646">
    <property type="protein sequence ID" value="AIR11170.1"/>
    <property type="molecule type" value="Genomic_DNA"/>
</dbReference>
<reference evidence="4" key="12">
    <citation type="submission" date="2021-09" db="EMBL/GenBank/DDBJ databases">
        <authorList>
            <person name="Gilroy R."/>
        </authorList>
    </citation>
    <scope>NUCLEOTIDE SEQUENCE</scope>
    <source>
        <strain evidence="4">CHK189-29639</strain>
    </source>
</reference>
<proteinExistence type="predicted"/>
<evidence type="ECO:0000313" key="22">
    <source>
        <dbReference type="Proteomes" id="UP000218139"/>
    </source>
</evidence>
<evidence type="ECO:0000313" key="16">
    <source>
        <dbReference type="EMBL" id="WII28307.1"/>
    </source>
</evidence>
<evidence type="ECO:0000313" key="12">
    <source>
        <dbReference type="EMBL" id="PAY47923.1"/>
    </source>
</evidence>
<evidence type="ECO:0000313" key="17">
    <source>
        <dbReference type="Proteomes" id="UP000029488"/>
    </source>
</evidence>
<reference evidence="2 17" key="1">
    <citation type="journal article" date="2014" name="BMC Genomics">
        <title>Unusual genome complexity in Lactobacillus salivarius JCM1046.</title>
        <authorList>
            <person name="Raftis E.J."/>
            <person name="Forde B.M."/>
            <person name="Claesson M.J."/>
            <person name="O'Toole P.W."/>
        </authorList>
    </citation>
    <scope>NUCLEOTIDE SEQUENCE [LARGE SCALE GENOMIC DNA]</scope>
    <source>
        <strain evidence="2 17">JCM1046</strain>
    </source>
</reference>
<reference evidence="5" key="14">
    <citation type="submission" date="2023-02" db="EMBL/GenBank/DDBJ databases">
        <title>Draft Whole-Genome Sequences of competitive exclusion Lactobacillus salivarius strains for Poultry.</title>
        <authorList>
            <person name="Ma L.M."/>
            <person name="Lopez-Guerra N."/>
            <person name="Zhang G."/>
        </authorList>
    </citation>
    <scope>NUCLEOTIDE SEQUENCE</scope>
    <source>
        <strain evidence="5">Salm-9</strain>
    </source>
</reference>
<evidence type="ECO:0000313" key="6">
    <source>
        <dbReference type="EMBL" id="MDN4832897.1"/>
    </source>
</evidence>
<dbReference type="EMBL" id="CP123971">
    <property type="protein sequence ID" value="WII28307.1"/>
    <property type="molecule type" value="Genomic_DNA"/>
</dbReference>
<evidence type="ECO:0000313" key="10">
    <source>
        <dbReference type="EMBL" id="OQQ89717.1"/>
    </source>
</evidence>
<evidence type="ECO:0000313" key="7">
    <source>
        <dbReference type="EMBL" id="MSE05021.1"/>
    </source>
</evidence>
<accession>A0A089QEJ1</accession>
<evidence type="ECO:0000313" key="24">
    <source>
        <dbReference type="Proteomes" id="UP000245607"/>
    </source>
</evidence>
<dbReference type="EMBL" id="CP114509">
    <property type="protein sequence ID" value="WHS17923.1"/>
    <property type="molecule type" value="Genomic_DNA"/>
</dbReference>
<evidence type="ECO:0000313" key="11">
    <source>
        <dbReference type="EMBL" id="OUN19691.1"/>
    </source>
</evidence>
<dbReference type="Proteomes" id="UP000094723">
    <property type="component" value="Chromosome"/>
</dbReference>
<reference evidence="7 25" key="9">
    <citation type="submission" date="2019-11" db="EMBL/GenBank/DDBJ databases">
        <title>Draft Genome Sequence of Plant Growth-Promoting Rhizosphere-Associated Bacteria.</title>
        <authorList>
            <person name="Vasilyev I.Y."/>
            <person name="Radchenko V."/>
            <person name="Ilnitskaya E.V."/>
        </authorList>
    </citation>
    <scope>NUCLEOTIDE SEQUENCE [LARGE SCALE GENOMIC DNA]</scope>
    <source>
        <strain evidence="7 25">VRA_1sq_f</strain>
    </source>
</reference>
<reference evidence="19 20" key="4">
    <citation type="submission" date="2017-03" db="EMBL/GenBank/DDBJ databases">
        <title>Phylogenomics and comparative genomics of Lactobacillus salivarius, a mammalian gut commensal.</title>
        <authorList>
            <person name="Harris H.M."/>
        </authorList>
    </citation>
    <scope>NUCLEOTIDE SEQUENCE [LARGE SCALE GENOMIC DNA]</scope>
    <source>
        <strain evidence="10 19">JCM 1047</strain>
        <strain evidence="9 20">LMG 14477</strain>
    </source>
</reference>
<evidence type="ECO:0000313" key="27">
    <source>
        <dbReference type="Proteomes" id="UP001224533"/>
    </source>
</evidence>
<dbReference type="Proteomes" id="UP000029488">
    <property type="component" value="Chromosome"/>
</dbReference>
<dbReference type="Proteomes" id="UP001213566">
    <property type="component" value="Unassembled WGS sequence"/>
</dbReference>
<dbReference type="EMBL" id="LXZO01000075">
    <property type="protein sequence ID" value="PAY47923.1"/>
    <property type="molecule type" value="Genomic_DNA"/>
</dbReference>
<evidence type="ECO:0000313" key="18">
    <source>
        <dbReference type="Proteomes" id="UP000094723"/>
    </source>
</evidence>
<dbReference type="EMBL" id="QFAS01000010">
    <property type="protein sequence ID" value="PWG50877.1"/>
    <property type="molecule type" value="Genomic_DNA"/>
</dbReference>
<dbReference type="InterPro" id="IPR021361">
    <property type="entry name" value="Tad2-like_dom"/>
</dbReference>
<evidence type="ECO:0000313" key="13">
    <source>
        <dbReference type="EMBL" id="PTR96570.1"/>
    </source>
</evidence>